<evidence type="ECO:0000313" key="3">
    <source>
        <dbReference type="Proteomes" id="UP000618795"/>
    </source>
</evidence>
<proteinExistence type="predicted"/>
<gene>
    <name evidence="2" type="ORF">GCM10010260_38550</name>
</gene>
<keyword evidence="1" id="KW-1133">Transmembrane helix</keyword>
<evidence type="ECO:0000313" key="2">
    <source>
        <dbReference type="EMBL" id="GGU98790.1"/>
    </source>
</evidence>
<keyword evidence="3" id="KW-1185">Reference proteome</keyword>
<reference evidence="2" key="1">
    <citation type="journal article" date="2014" name="Int. J. Syst. Evol. Microbiol.">
        <title>Complete genome sequence of Corynebacterium casei LMG S-19264T (=DSM 44701T), isolated from a smear-ripened cheese.</title>
        <authorList>
            <consortium name="US DOE Joint Genome Institute (JGI-PGF)"/>
            <person name="Walter F."/>
            <person name="Albersmeier A."/>
            <person name="Kalinowski J."/>
            <person name="Ruckert C."/>
        </authorList>
    </citation>
    <scope>NUCLEOTIDE SEQUENCE</scope>
    <source>
        <strain evidence="2">JCM 4369</strain>
    </source>
</reference>
<dbReference type="Proteomes" id="UP000618795">
    <property type="component" value="Unassembled WGS sequence"/>
</dbReference>
<sequence length="148" mass="15237">MITSPPAPGTAWARHRRVVRPAVLVAVLLGLFLMHGGPAAADGGCHGAMSDTTVMPAAPGTMTAHPVETPRAAGEKPTAHAGEAMRGALCLATHPRSEIPLPPLTAVALVFPAGVLLPWARRGYGDTRHRGPPAGGRSLLLQVCIART</sequence>
<organism evidence="2 3">
    <name type="scientific">Streptomyces filipinensis</name>
    <dbReference type="NCBI Taxonomy" id="66887"/>
    <lineage>
        <taxon>Bacteria</taxon>
        <taxon>Bacillati</taxon>
        <taxon>Actinomycetota</taxon>
        <taxon>Actinomycetes</taxon>
        <taxon>Kitasatosporales</taxon>
        <taxon>Streptomycetaceae</taxon>
        <taxon>Streptomyces</taxon>
    </lineage>
</organism>
<keyword evidence="1" id="KW-0812">Transmembrane</keyword>
<reference evidence="2" key="2">
    <citation type="submission" date="2020-09" db="EMBL/GenBank/DDBJ databases">
        <authorList>
            <person name="Sun Q."/>
            <person name="Ohkuma M."/>
        </authorList>
    </citation>
    <scope>NUCLEOTIDE SEQUENCE</scope>
    <source>
        <strain evidence="2">JCM 4369</strain>
    </source>
</reference>
<dbReference type="EMBL" id="BMTD01000008">
    <property type="protein sequence ID" value="GGU98790.1"/>
    <property type="molecule type" value="Genomic_DNA"/>
</dbReference>
<dbReference type="AlphaFoldDB" id="A0A918IDG0"/>
<feature type="transmembrane region" description="Helical" evidence="1">
    <location>
        <begin position="101"/>
        <end position="120"/>
    </location>
</feature>
<comment type="caution">
    <text evidence="2">The sequence shown here is derived from an EMBL/GenBank/DDBJ whole genome shotgun (WGS) entry which is preliminary data.</text>
</comment>
<accession>A0A918IDG0</accession>
<name>A0A918IDG0_9ACTN</name>
<dbReference type="RefSeq" id="WP_191874738.1">
    <property type="nucleotide sequence ID" value="NZ_BMTD01000008.1"/>
</dbReference>
<protein>
    <submittedName>
        <fullName evidence="2">Uncharacterized protein</fullName>
    </submittedName>
</protein>
<keyword evidence="1" id="KW-0472">Membrane</keyword>
<evidence type="ECO:0000256" key="1">
    <source>
        <dbReference type="SAM" id="Phobius"/>
    </source>
</evidence>